<keyword evidence="1" id="KW-0812">Transmembrane</keyword>
<evidence type="ECO:0000256" key="1">
    <source>
        <dbReference type="SAM" id="Phobius"/>
    </source>
</evidence>
<dbReference type="EMBL" id="JABFAB010000011">
    <property type="protein sequence ID" value="MBA0663470.1"/>
    <property type="molecule type" value="Genomic_DNA"/>
</dbReference>
<protein>
    <submittedName>
        <fullName evidence="2">Uncharacterized protein</fullName>
    </submittedName>
</protein>
<sequence length="78" mass="8833">MKMDALDILMLRTHRVCPRGQMKLPALLPRHVLKQLKNVGSLWWICGPGCSNILTGAKLILAMVCTSQRKATMLYLRK</sequence>
<dbReference type="OrthoDB" id="10273035at2759"/>
<reference evidence="2 3" key="1">
    <citation type="journal article" date="2019" name="Genome Biol. Evol.">
        <title>Insights into the evolution of the New World diploid cottons (Gossypium, subgenus Houzingenia) based on genome sequencing.</title>
        <authorList>
            <person name="Grover C.E."/>
            <person name="Arick M.A. 2nd"/>
            <person name="Thrash A."/>
            <person name="Conover J.L."/>
            <person name="Sanders W.S."/>
            <person name="Peterson D.G."/>
            <person name="Frelichowski J.E."/>
            <person name="Scheffler J.A."/>
            <person name="Scheffler B.E."/>
            <person name="Wendel J.F."/>
        </authorList>
    </citation>
    <scope>NUCLEOTIDE SEQUENCE [LARGE SCALE GENOMIC DNA]</scope>
    <source>
        <strain evidence="2">57</strain>
        <tissue evidence="2">Leaf</tissue>
    </source>
</reference>
<gene>
    <name evidence="2" type="ORF">Goklo_003586</name>
</gene>
<accession>A0A7J8VLK5</accession>
<feature type="transmembrane region" description="Helical" evidence="1">
    <location>
        <begin position="42"/>
        <end position="65"/>
    </location>
</feature>
<keyword evidence="1" id="KW-0472">Membrane</keyword>
<keyword evidence="1" id="KW-1133">Transmembrane helix</keyword>
<proteinExistence type="predicted"/>
<evidence type="ECO:0000313" key="2">
    <source>
        <dbReference type="EMBL" id="MBA0663470.1"/>
    </source>
</evidence>
<comment type="caution">
    <text evidence="2">The sequence shown here is derived from an EMBL/GenBank/DDBJ whole genome shotgun (WGS) entry which is preliminary data.</text>
</comment>
<dbReference type="Proteomes" id="UP000593573">
    <property type="component" value="Unassembled WGS sequence"/>
</dbReference>
<name>A0A7J8VLK5_9ROSI</name>
<evidence type="ECO:0000313" key="3">
    <source>
        <dbReference type="Proteomes" id="UP000593573"/>
    </source>
</evidence>
<dbReference type="AlphaFoldDB" id="A0A7J8VLK5"/>
<organism evidence="2 3">
    <name type="scientific">Gossypium klotzschianum</name>
    <dbReference type="NCBI Taxonomy" id="34286"/>
    <lineage>
        <taxon>Eukaryota</taxon>
        <taxon>Viridiplantae</taxon>
        <taxon>Streptophyta</taxon>
        <taxon>Embryophyta</taxon>
        <taxon>Tracheophyta</taxon>
        <taxon>Spermatophyta</taxon>
        <taxon>Magnoliopsida</taxon>
        <taxon>eudicotyledons</taxon>
        <taxon>Gunneridae</taxon>
        <taxon>Pentapetalae</taxon>
        <taxon>rosids</taxon>
        <taxon>malvids</taxon>
        <taxon>Malvales</taxon>
        <taxon>Malvaceae</taxon>
        <taxon>Malvoideae</taxon>
        <taxon>Gossypium</taxon>
    </lineage>
</organism>
<keyword evidence="3" id="KW-1185">Reference proteome</keyword>